<dbReference type="InterPro" id="IPR012338">
    <property type="entry name" value="Beta-lactam/transpept-like"/>
</dbReference>
<dbReference type="Proteomes" id="UP000223749">
    <property type="component" value="Chromosome"/>
</dbReference>
<organism evidence="2 3">
    <name type="scientific">Pedobacter ginsengisoli</name>
    <dbReference type="NCBI Taxonomy" id="363852"/>
    <lineage>
        <taxon>Bacteria</taxon>
        <taxon>Pseudomonadati</taxon>
        <taxon>Bacteroidota</taxon>
        <taxon>Sphingobacteriia</taxon>
        <taxon>Sphingobacteriales</taxon>
        <taxon>Sphingobacteriaceae</taxon>
        <taxon>Pedobacter</taxon>
    </lineage>
</organism>
<dbReference type="InterPro" id="IPR001466">
    <property type="entry name" value="Beta-lactam-related"/>
</dbReference>
<dbReference type="Gene3D" id="3.40.710.10">
    <property type="entry name" value="DD-peptidase/beta-lactamase superfamily"/>
    <property type="match status" value="1"/>
</dbReference>
<feature type="domain" description="Beta-lactamase-related" evidence="1">
    <location>
        <begin position="147"/>
        <end position="459"/>
    </location>
</feature>
<dbReference type="PROSITE" id="PS51257">
    <property type="entry name" value="PROKAR_LIPOPROTEIN"/>
    <property type="match status" value="1"/>
</dbReference>
<evidence type="ECO:0000313" key="3">
    <source>
        <dbReference type="Proteomes" id="UP000223749"/>
    </source>
</evidence>
<keyword evidence="3" id="KW-1185">Reference proteome</keyword>
<accession>A0A2D1U2I0</accession>
<dbReference type="PANTHER" id="PTHR46825">
    <property type="entry name" value="D-ALANYL-D-ALANINE-CARBOXYPEPTIDASE/ENDOPEPTIDASE AMPH"/>
    <property type="match status" value="1"/>
</dbReference>
<dbReference type="InterPro" id="IPR050491">
    <property type="entry name" value="AmpC-like"/>
</dbReference>
<dbReference type="KEGG" id="pgs:CPT03_04645"/>
<reference evidence="2 3" key="1">
    <citation type="submission" date="2017-10" db="EMBL/GenBank/DDBJ databases">
        <title>Whole genome of Pedobacter ginsengisoli T01R-27 isolated from tomato rhizosphere.</title>
        <authorList>
            <person name="Weon H.-Y."/>
            <person name="Lee S.A."/>
            <person name="Sang M.K."/>
            <person name="Song J."/>
        </authorList>
    </citation>
    <scope>NUCLEOTIDE SEQUENCE [LARGE SCALE GENOMIC DNA]</scope>
    <source>
        <strain evidence="2 3">T01R-27</strain>
    </source>
</reference>
<gene>
    <name evidence="2" type="ORF">CPT03_04645</name>
</gene>
<protein>
    <recommendedName>
        <fullName evidence="1">Beta-lactamase-related domain-containing protein</fullName>
    </recommendedName>
</protein>
<dbReference type="EMBL" id="CP024091">
    <property type="protein sequence ID" value="ATP55805.1"/>
    <property type="molecule type" value="Genomic_DNA"/>
</dbReference>
<name>A0A2D1U2I0_9SPHI</name>
<dbReference type="PANTHER" id="PTHR46825:SF8">
    <property type="entry name" value="BETA-LACTAMASE-RELATED"/>
    <property type="match status" value="1"/>
</dbReference>
<dbReference type="SUPFAM" id="SSF56601">
    <property type="entry name" value="beta-lactamase/transpeptidase-like"/>
    <property type="match status" value="1"/>
</dbReference>
<dbReference type="Pfam" id="PF00144">
    <property type="entry name" value="Beta-lactamase"/>
    <property type="match status" value="1"/>
</dbReference>
<evidence type="ECO:0000313" key="2">
    <source>
        <dbReference type="EMBL" id="ATP55805.1"/>
    </source>
</evidence>
<dbReference type="AlphaFoldDB" id="A0A2D1U2I0"/>
<sequence>MPNINSRLFIFLLLLGLASCKPTSSEQKTTAIAKLTIRYMNENKPDSVYLLFGEALRKQIPVVRWASIYKKQISGLLPLRDLSLVTWKDSIGIYKVTGKIPLQIMFGNMDKNGKMNTFAAVPSTETAKKMYKVSTDNKLINHLDSTVDKVVSAYIQTKGNVGISTAVFYKRNSYFYNYGERKIGTKSLPDNHTVYDIGSITKTFTSTLLALAVHQQKLTLETSITKFLPDSVAQNQALKNITFKELANHTSGLPRDADNLGSTVIDANQPYGNYRIKDLFSLLRHFKQTTMPGVKYGYSNIGVGLMGVLLERVYQRSYRELLQQYITAPLEMNETVCSIDTTKFNNLAEGYNNFYQPVAFYHLQAVEAAGAIKSSTFDLINYVKAQILTSDPDLDLAIKLTHQVTFDKKPDIVGLGWHYLPDAKNVITHSGGTGGYSSSICIDLNKQIAVVVLTNNTSTGYIVAKDLINLIH</sequence>
<proteinExistence type="predicted"/>
<evidence type="ECO:0000259" key="1">
    <source>
        <dbReference type="Pfam" id="PF00144"/>
    </source>
</evidence>